<dbReference type="GO" id="GO:0005783">
    <property type="term" value="C:endoplasmic reticulum"/>
    <property type="evidence" value="ECO:0007669"/>
    <property type="project" value="UniProtKB-SubCell"/>
</dbReference>
<dbReference type="STRING" id="2018661.A0A2A2L0J0"/>
<keyword evidence="6" id="KW-0347">Helicase</keyword>
<dbReference type="InterPro" id="IPR036390">
    <property type="entry name" value="WH_DNA-bd_sf"/>
</dbReference>
<proteinExistence type="predicted"/>
<dbReference type="EMBL" id="LIAE01007384">
    <property type="protein sequence ID" value="PAV79674.1"/>
    <property type="molecule type" value="Genomic_DNA"/>
</dbReference>
<dbReference type="InterPro" id="IPR057842">
    <property type="entry name" value="WH_MER3"/>
</dbReference>
<dbReference type="SUPFAM" id="SSF81296">
    <property type="entry name" value="E set domains"/>
    <property type="match status" value="1"/>
</dbReference>
<evidence type="ECO:0000256" key="11">
    <source>
        <dbReference type="ARBA" id="ARBA00023186"/>
    </source>
</evidence>
<dbReference type="InterPro" id="IPR036388">
    <property type="entry name" value="WH-like_DNA-bd_sf"/>
</dbReference>
<dbReference type="GO" id="GO:0005634">
    <property type="term" value="C:nucleus"/>
    <property type="evidence" value="ECO:0007669"/>
    <property type="project" value="TreeGrafter"/>
</dbReference>
<organism evidence="13 14">
    <name type="scientific">Diploscapter pachys</name>
    <dbReference type="NCBI Taxonomy" id="2018661"/>
    <lineage>
        <taxon>Eukaryota</taxon>
        <taxon>Metazoa</taxon>
        <taxon>Ecdysozoa</taxon>
        <taxon>Nematoda</taxon>
        <taxon>Chromadorea</taxon>
        <taxon>Rhabditida</taxon>
        <taxon>Rhabditina</taxon>
        <taxon>Rhabditomorpha</taxon>
        <taxon>Rhabditoidea</taxon>
        <taxon>Rhabditidae</taxon>
        <taxon>Diploscapter</taxon>
    </lineage>
</organism>
<dbReference type="AlphaFoldDB" id="A0A2A2L0J0"/>
<comment type="subcellular location">
    <subcellularLocation>
        <location evidence="2">Endoplasmic reticulum</location>
    </subcellularLocation>
    <subcellularLocation>
        <location evidence="1">Membrane</location>
        <topology evidence="1">Multi-pass membrane protein</topology>
    </subcellularLocation>
</comment>
<dbReference type="Pfam" id="PF23445">
    <property type="entry name" value="WHD_SNRNP200"/>
    <property type="match status" value="1"/>
</dbReference>
<dbReference type="GO" id="GO:0016020">
    <property type="term" value="C:membrane"/>
    <property type="evidence" value="ECO:0007669"/>
    <property type="project" value="UniProtKB-SubCell"/>
</dbReference>
<dbReference type="Gene3D" id="1.10.10.10">
    <property type="entry name" value="Winged helix-like DNA-binding domain superfamily/Winged helix DNA-binding domain"/>
    <property type="match status" value="1"/>
</dbReference>
<name>A0A2A2L0J0_9BILA</name>
<dbReference type="PANTHER" id="PTHR24075">
    <property type="entry name" value="SEC63 DOMAIN-CONTAINING"/>
    <property type="match status" value="1"/>
</dbReference>
<dbReference type="SUPFAM" id="SSF158702">
    <property type="entry name" value="Sec63 N-terminal domain-like"/>
    <property type="match status" value="1"/>
</dbReference>
<evidence type="ECO:0000256" key="5">
    <source>
        <dbReference type="ARBA" id="ARBA00022801"/>
    </source>
</evidence>
<evidence type="ECO:0000256" key="10">
    <source>
        <dbReference type="ARBA" id="ARBA00023136"/>
    </source>
</evidence>
<keyword evidence="4" id="KW-0547">Nucleotide-binding</keyword>
<comment type="caution">
    <text evidence="13">The sequence shown here is derived from an EMBL/GenBank/DDBJ whole genome shotgun (WGS) entry which is preliminary data.</text>
</comment>
<keyword evidence="8" id="KW-0067">ATP-binding</keyword>
<dbReference type="InterPro" id="IPR004179">
    <property type="entry name" value="Sec63-dom"/>
</dbReference>
<gene>
    <name evidence="13" type="ORF">WR25_24922</name>
</gene>
<keyword evidence="9" id="KW-1133">Transmembrane helix</keyword>
<evidence type="ECO:0000256" key="3">
    <source>
        <dbReference type="ARBA" id="ARBA00022692"/>
    </source>
</evidence>
<dbReference type="Gene3D" id="2.60.40.150">
    <property type="entry name" value="C2 domain"/>
    <property type="match status" value="1"/>
</dbReference>
<dbReference type="GO" id="GO:0016787">
    <property type="term" value="F:hydrolase activity"/>
    <property type="evidence" value="ECO:0007669"/>
    <property type="project" value="UniProtKB-KW"/>
</dbReference>
<sequence length="472" mass="54106">MMGRAGRPQFDTSAVAIIYVQDAKKVFYKQFLYEPFPVESSLQPALANHVNAEICSGMIRSRQQVIEYISGTYFYRRLFANPCYYGLYDTSDESMLCFLSGIIDSVVQELVTSDCIVVNDEPSDDENELSCSVFGKLACVYYLQHQTIRFLLSELKDNSNIEELLRILTHVPEYSEIPVRHNEDLVNTDLQKLLRIRFSTSVMDSSHVKAHLLFQAHFTRLPLQTDYRTDLKSVLDQCMRILQAMRDICMIKKWFATAVNITVLQQMCYSARWYDDHPLLCLPHLSEDEAYKLGANMTVPELQDRWGVSPENIDREMVVRKNLKYLIDRSTLEETAAKEVIQAVCDWPIVSVNGLKLLSSGGYPDSSSKFQSGKTYRLVMTLRMAGRRGKNVPAVLPKWTKEKQASWLVLVGVKDRNHLLTMTQISPFAGERRIRVDVTMPNVKGRTHVNVFLMSDCYLGIDQEYAIPIDLE</sequence>
<evidence type="ECO:0000256" key="1">
    <source>
        <dbReference type="ARBA" id="ARBA00004141"/>
    </source>
</evidence>
<evidence type="ECO:0000256" key="2">
    <source>
        <dbReference type="ARBA" id="ARBA00004240"/>
    </source>
</evidence>
<evidence type="ECO:0000256" key="7">
    <source>
        <dbReference type="ARBA" id="ARBA00022824"/>
    </source>
</evidence>
<keyword evidence="10" id="KW-0472">Membrane</keyword>
<dbReference type="InterPro" id="IPR014756">
    <property type="entry name" value="Ig_E-set"/>
</dbReference>
<reference evidence="13 14" key="1">
    <citation type="journal article" date="2017" name="Curr. Biol.">
        <title>Genome architecture and evolution of a unichromosomal asexual nematode.</title>
        <authorList>
            <person name="Fradin H."/>
            <person name="Zegar C."/>
            <person name="Gutwein M."/>
            <person name="Lucas J."/>
            <person name="Kovtun M."/>
            <person name="Corcoran D."/>
            <person name="Baugh L.R."/>
            <person name="Kiontke K."/>
            <person name="Gunsalus K."/>
            <person name="Fitch D.H."/>
            <person name="Piano F."/>
        </authorList>
    </citation>
    <scope>NUCLEOTIDE SEQUENCE [LARGE SCALE GENOMIC DNA]</scope>
    <source>
        <strain evidence="13">PF1309</strain>
    </source>
</reference>
<dbReference type="FunFam" id="1.10.10.10:FF:000012">
    <property type="entry name" value="U5 small nuclear ribonucleoprotein helicase"/>
    <property type="match status" value="1"/>
</dbReference>
<protein>
    <recommendedName>
        <fullName evidence="12">SEC63 domain-containing protein</fullName>
    </recommendedName>
</protein>
<dbReference type="GO" id="GO:0005524">
    <property type="term" value="F:ATP binding"/>
    <property type="evidence" value="ECO:0007669"/>
    <property type="project" value="UniProtKB-KW"/>
</dbReference>
<dbReference type="GO" id="GO:0003723">
    <property type="term" value="F:RNA binding"/>
    <property type="evidence" value="ECO:0007669"/>
    <property type="project" value="TreeGrafter"/>
</dbReference>
<evidence type="ECO:0000259" key="12">
    <source>
        <dbReference type="SMART" id="SM00973"/>
    </source>
</evidence>
<keyword evidence="7" id="KW-0256">Endoplasmic reticulum</keyword>
<dbReference type="Pfam" id="PF02889">
    <property type="entry name" value="Sec63"/>
    <property type="match status" value="1"/>
</dbReference>
<dbReference type="SMART" id="SM00973">
    <property type="entry name" value="Sec63"/>
    <property type="match status" value="1"/>
</dbReference>
<dbReference type="InterPro" id="IPR035892">
    <property type="entry name" value="C2_domain_sf"/>
</dbReference>
<keyword evidence="5" id="KW-0378">Hydrolase</keyword>
<dbReference type="GO" id="GO:0043138">
    <property type="term" value="F:3'-5' DNA helicase activity"/>
    <property type="evidence" value="ECO:0007669"/>
    <property type="project" value="TreeGrafter"/>
</dbReference>
<keyword evidence="3" id="KW-0812">Transmembrane</keyword>
<keyword evidence="11" id="KW-0143">Chaperone</keyword>
<feature type="domain" description="SEC63" evidence="12">
    <location>
        <begin position="131"/>
        <end position="469"/>
    </location>
</feature>
<dbReference type="Proteomes" id="UP000218231">
    <property type="component" value="Unassembled WGS sequence"/>
</dbReference>
<evidence type="ECO:0000256" key="9">
    <source>
        <dbReference type="ARBA" id="ARBA00022989"/>
    </source>
</evidence>
<keyword evidence="14" id="KW-1185">Reference proteome</keyword>
<accession>A0A2A2L0J0</accession>
<evidence type="ECO:0000256" key="8">
    <source>
        <dbReference type="ARBA" id="ARBA00022840"/>
    </source>
</evidence>
<dbReference type="PANTHER" id="PTHR24075:SF6">
    <property type="entry name" value="ACTIVATING SIGNAL COINTEGRATOR 1 COMPLEX SUBUNIT 3"/>
    <property type="match status" value="1"/>
</dbReference>
<evidence type="ECO:0000313" key="14">
    <source>
        <dbReference type="Proteomes" id="UP000218231"/>
    </source>
</evidence>
<evidence type="ECO:0000256" key="4">
    <source>
        <dbReference type="ARBA" id="ARBA00022741"/>
    </source>
</evidence>
<dbReference type="SUPFAM" id="SSF46785">
    <property type="entry name" value="Winged helix' DNA-binding domain"/>
    <property type="match status" value="1"/>
</dbReference>
<dbReference type="Gene3D" id="3.40.50.300">
    <property type="entry name" value="P-loop containing nucleotide triphosphate hydrolases"/>
    <property type="match status" value="1"/>
</dbReference>
<dbReference type="InterPro" id="IPR027417">
    <property type="entry name" value="P-loop_NTPase"/>
</dbReference>
<dbReference type="OrthoDB" id="5575at2759"/>
<evidence type="ECO:0000313" key="13">
    <source>
        <dbReference type="EMBL" id="PAV79674.1"/>
    </source>
</evidence>
<dbReference type="FunFam" id="1.10.3380.10:FF:000002">
    <property type="entry name" value="Activating signal cointegrator 1 complex subunit 3"/>
    <property type="match status" value="1"/>
</dbReference>
<evidence type="ECO:0000256" key="6">
    <source>
        <dbReference type="ARBA" id="ARBA00022806"/>
    </source>
</evidence>
<dbReference type="Gene3D" id="1.10.3380.10">
    <property type="entry name" value="Sec63 N-terminal domain-like domain"/>
    <property type="match status" value="1"/>
</dbReference>